<dbReference type="AlphaFoldDB" id="A0A9W7FWN6"/>
<protein>
    <submittedName>
        <fullName evidence="2">Uncharacterized protein</fullName>
    </submittedName>
</protein>
<keyword evidence="3" id="KW-1185">Reference proteome</keyword>
<name>A0A9W7FWN6_9STRA</name>
<feature type="non-terminal residue" evidence="2">
    <location>
        <position position="1"/>
    </location>
</feature>
<comment type="caution">
    <text evidence="2">The sequence shown here is derived from an EMBL/GenBank/DDBJ whole genome shotgun (WGS) entry which is preliminary data.</text>
</comment>
<evidence type="ECO:0000313" key="3">
    <source>
        <dbReference type="Proteomes" id="UP001165082"/>
    </source>
</evidence>
<dbReference type="EMBL" id="BRXZ01008090">
    <property type="protein sequence ID" value="GMI21197.1"/>
    <property type="molecule type" value="Genomic_DNA"/>
</dbReference>
<proteinExistence type="predicted"/>
<evidence type="ECO:0000313" key="2">
    <source>
        <dbReference type="EMBL" id="GMI21197.1"/>
    </source>
</evidence>
<gene>
    <name evidence="2" type="ORF">TrRE_jg4484</name>
</gene>
<dbReference type="OrthoDB" id="202356at2759"/>
<dbReference type="Proteomes" id="UP001165082">
    <property type="component" value="Unassembled WGS sequence"/>
</dbReference>
<feature type="region of interest" description="Disordered" evidence="1">
    <location>
        <begin position="22"/>
        <end position="51"/>
    </location>
</feature>
<organism evidence="2 3">
    <name type="scientific">Triparma retinervis</name>
    <dbReference type="NCBI Taxonomy" id="2557542"/>
    <lineage>
        <taxon>Eukaryota</taxon>
        <taxon>Sar</taxon>
        <taxon>Stramenopiles</taxon>
        <taxon>Ochrophyta</taxon>
        <taxon>Bolidophyceae</taxon>
        <taxon>Parmales</taxon>
        <taxon>Triparmaceae</taxon>
        <taxon>Triparma</taxon>
    </lineage>
</organism>
<sequence>GVGIVGYLVAYPGEPFDYQLIDGGRGEGSSPPSGEKDDRGKGAGSPVKKSAADVARKEANLLASEVNPPAPPGQQLSLDMPTDKIMSKTSKVQKLFGLTDAQMRQAVENAKSESRGQAIDLNRVGASGDDGMSLNQKVDIFVYAMLFGALAYFSTRDGGKSVKRMMMTYFPKEARAMGIFKDEGEVQWRMN</sequence>
<reference evidence="2" key="1">
    <citation type="submission" date="2022-07" db="EMBL/GenBank/DDBJ databases">
        <title>Genome analysis of Parmales, a sister group of diatoms, reveals the evolutionary specialization of diatoms from phago-mixotrophs to photoautotrophs.</title>
        <authorList>
            <person name="Ban H."/>
            <person name="Sato S."/>
            <person name="Yoshikawa S."/>
            <person name="Kazumasa Y."/>
            <person name="Nakamura Y."/>
            <person name="Ichinomiya M."/>
            <person name="Saitoh K."/>
            <person name="Sato N."/>
            <person name="Blanc-Mathieu R."/>
            <person name="Endo H."/>
            <person name="Kuwata A."/>
            <person name="Ogata H."/>
        </authorList>
    </citation>
    <scope>NUCLEOTIDE SEQUENCE</scope>
</reference>
<evidence type="ECO:0000256" key="1">
    <source>
        <dbReference type="SAM" id="MobiDB-lite"/>
    </source>
</evidence>
<accession>A0A9W7FWN6</accession>